<dbReference type="GO" id="GO:0031419">
    <property type="term" value="F:cobalamin binding"/>
    <property type="evidence" value="ECO:0007669"/>
    <property type="project" value="UniProtKB-KW"/>
</dbReference>
<evidence type="ECO:0000259" key="4">
    <source>
        <dbReference type="Pfam" id="PF01642"/>
    </source>
</evidence>
<organism evidence="5">
    <name type="scientific">uncultured Solirubrobacteraceae bacterium</name>
    <dbReference type="NCBI Taxonomy" id="1162706"/>
    <lineage>
        <taxon>Bacteria</taxon>
        <taxon>Bacillati</taxon>
        <taxon>Actinomycetota</taxon>
        <taxon>Thermoleophilia</taxon>
        <taxon>Solirubrobacterales</taxon>
        <taxon>Solirubrobacteraceae</taxon>
        <taxon>environmental samples</taxon>
    </lineage>
</organism>
<evidence type="ECO:0000256" key="2">
    <source>
        <dbReference type="ARBA" id="ARBA00023235"/>
    </source>
</evidence>
<accession>A0A6J4THQ5</accession>
<dbReference type="PANTHER" id="PTHR48101:SF1">
    <property type="entry name" value="METHYLMALONYL-COA MUTASE, LARGE SUBUNIT"/>
    <property type="match status" value="1"/>
</dbReference>
<reference evidence="5" key="1">
    <citation type="submission" date="2020-02" db="EMBL/GenBank/DDBJ databases">
        <authorList>
            <person name="Meier V. D."/>
        </authorList>
    </citation>
    <scope>NUCLEOTIDE SEQUENCE</scope>
    <source>
        <strain evidence="5">AVDCRST_MAG13</strain>
    </source>
</reference>
<dbReference type="Gene3D" id="3.20.20.240">
    <property type="entry name" value="Methylmalonyl-CoA mutase"/>
    <property type="match status" value="1"/>
</dbReference>
<dbReference type="PANTHER" id="PTHR48101">
    <property type="entry name" value="METHYLMALONYL-COA MUTASE, MITOCHONDRIAL-RELATED"/>
    <property type="match status" value="1"/>
</dbReference>
<evidence type="ECO:0000313" key="5">
    <source>
        <dbReference type="EMBL" id="CAA9522916.1"/>
    </source>
</evidence>
<comment type="subunit">
    <text evidence="1">Heterodimer of an alpha and a beta chain.</text>
</comment>
<dbReference type="InterPro" id="IPR016176">
    <property type="entry name" value="Cbl-dep_enz_cat"/>
</dbReference>
<dbReference type="EC" id="5.4.99.2" evidence="5"/>
<evidence type="ECO:0000256" key="3">
    <source>
        <dbReference type="SAM" id="MobiDB-lite"/>
    </source>
</evidence>
<dbReference type="NCBIfam" id="TIGR00641">
    <property type="entry name" value="acid_CoA_mut_N"/>
    <property type="match status" value="1"/>
</dbReference>
<dbReference type="AlphaFoldDB" id="A0A6J4THQ5"/>
<dbReference type="GO" id="GO:0004494">
    <property type="term" value="F:methylmalonyl-CoA mutase activity"/>
    <property type="evidence" value="ECO:0007669"/>
    <property type="project" value="UniProtKB-EC"/>
</dbReference>
<dbReference type="Pfam" id="PF01642">
    <property type="entry name" value="MM_CoA_mutase"/>
    <property type="match status" value="1"/>
</dbReference>
<feature type="compositionally biased region" description="Basic and acidic residues" evidence="3">
    <location>
        <begin position="1"/>
        <end position="11"/>
    </location>
</feature>
<feature type="region of interest" description="Disordered" evidence="3">
    <location>
        <begin position="1"/>
        <end position="23"/>
    </location>
</feature>
<feature type="domain" description="Methylmalonyl-CoA mutase alpha/beta chain catalytic" evidence="4">
    <location>
        <begin position="25"/>
        <end position="536"/>
    </location>
</feature>
<dbReference type="EMBL" id="CADCVO010000552">
    <property type="protein sequence ID" value="CAA9522916.1"/>
    <property type="molecule type" value="Genomic_DNA"/>
</dbReference>
<dbReference type="InterPro" id="IPR006099">
    <property type="entry name" value="MeMalonylCoA_mutase_a/b_cat"/>
</dbReference>
<dbReference type="SUPFAM" id="SSF51703">
    <property type="entry name" value="Cobalamin (vitamin B12)-dependent enzymes"/>
    <property type="match status" value="1"/>
</dbReference>
<dbReference type="InterPro" id="IPR006098">
    <property type="entry name" value="MMCoA_mutase_a_cat"/>
</dbReference>
<gene>
    <name evidence="5" type="ORF">AVDCRST_MAG13-3497</name>
</gene>
<protein>
    <submittedName>
        <fullName evidence="5">Methylmalonyl-CoA mutase</fullName>
        <ecNumber evidence="5">5.4.99.2</ecNumber>
    </submittedName>
</protein>
<sequence>MASSPERERHTVAPIVGPDDPRRFTDSGIEIAPLYTEADVPADLAERLGEPGAFPYTRGPHPEMYRKQVWTMRQYAGYASAKESNERYRYLLSKGSTGLSMAFDLPTQLGLDSDNPRCLGEVGRTGVAIDTLDDMRLAFDQIPLDRVSTSMTINAPAAVLLCLYELVGSEQGVPSDQLRGTTQNDVLKEYIARGNYIYPPGPSMRLTTDLFAYCKERIPRWNTVSISGYHFREKGCSAVQEVAFTLSSGIAYVQAALDAGLAVDDFAPRLAFFFNGHNHVFQEVAKFRAARRMWATIMRDRFGAQDPKSMALRFHTQTGGVTLTAQQPVNNIVRVALQGFAAVCGGTQSLHTNGFDEALALPSETAATTALRTQQILAHESGATDTVDPFAGSYFIEALTDEIESRAFELIAKVDELGGSTSAIEFITGEIDESAWGYQERYRLEQDVVVGVNRYVEDEPEVPDLLRVDPASERAQVERLRAFKAARDAGVVERRLEELRAAARGTDNLLPPIREALRDRCTLGEVCGAMEDVFGRYAPSF</sequence>
<keyword evidence="2 5" id="KW-0413">Isomerase</keyword>
<name>A0A6J4THQ5_9ACTN</name>
<proteinExistence type="predicted"/>
<evidence type="ECO:0000256" key="1">
    <source>
        <dbReference type="ARBA" id="ARBA00011870"/>
    </source>
</evidence>